<dbReference type="AlphaFoldDB" id="X0UF81"/>
<gene>
    <name evidence="2" type="ORF">S01H1_22079</name>
</gene>
<dbReference type="EMBL" id="BARS01012374">
    <property type="protein sequence ID" value="GAF99037.1"/>
    <property type="molecule type" value="Genomic_DNA"/>
</dbReference>
<reference evidence="2" key="1">
    <citation type="journal article" date="2014" name="Front. Microbiol.">
        <title>High frequency of phylogenetically diverse reductive dehalogenase-homologous genes in deep subseafloor sedimentary metagenomes.</title>
        <authorList>
            <person name="Kawai M."/>
            <person name="Futagami T."/>
            <person name="Toyoda A."/>
            <person name="Takaki Y."/>
            <person name="Nishi S."/>
            <person name="Hori S."/>
            <person name="Arai W."/>
            <person name="Tsubouchi T."/>
            <person name="Morono Y."/>
            <person name="Uchiyama I."/>
            <person name="Ito T."/>
            <person name="Fujiyama A."/>
            <person name="Inagaki F."/>
            <person name="Takami H."/>
        </authorList>
    </citation>
    <scope>NUCLEOTIDE SEQUENCE</scope>
    <source>
        <strain evidence="2">Expedition CK06-06</strain>
    </source>
</reference>
<proteinExistence type="predicted"/>
<feature type="domain" description="CYTH" evidence="1">
    <location>
        <begin position="3"/>
        <end position="65"/>
    </location>
</feature>
<dbReference type="InterPro" id="IPR033469">
    <property type="entry name" value="CYTH-like_dom_sf"/>
</dbReference>
<dbReference type="SUPFAM" id="SSF55154">
    <property type="entry name" value="CYTH-like phosphatases"/>
    <property type="match status" value="1"/>
</dbReference>
<protein>
    <recommendedName>
        <fullName evidence="1">CYTH domain-containing protein</fullName>
    </recommendedName>
</protein>
<dbReference type="PROSITE" id="PS51707">
    <property type="entry name" value="CYTH"/>
    <property type="match status" value="1"/>
</dbReference>
<feature type="non-terminal residue" evidence="2">
    <location>
        <position position="65"/>
    </location>
</feature>
<comment type="caution">
    <text evidence="2">The sequence shown here is derived from an EMBL/GenBank/DDBJ whole genome shotgun (WGS) entry which is preliminary data.</text>
</comment>
<dbReference type="InterPro" id="IPR023577">
    <property type="entry name" value="CYTH_domain"/>
</dbReference>
<dbReference type="Gene3D" id="2.40.320.10">
    <property type="entry name" value="Hypothetical Protein Pfu-838710-001"/>
    <property type="match status" value="1"/>
</dbReference>
<evidence type="ECO:0000259" key="1">
    <source>
        <dbReference type="PROSITE" id="PS51707"/>
    </source>
</evidence>
<organism evidence="2">
    <name type="scientific">marine sediment metagenome</name>
    <dbReference type="NCBI Taxonomy" id="412755"/>
    <lineage>
        <taxon>unclassified sequences</taxon>
        <taxon>metagenomes</taxon>
        <taxon>ecological metagenomes</taxon>
    </lineage>
</organism>
<evidence type="ECO:0000313" key="2">
    <source>
        <dbReference type="EMBL" id="GAF99037.1"/>
    </source>
</evidence>
<name>X0UF81_9ZZZZ</name>
<sequence>MKSNLIEIKARVKSLDPIREKILSWGTRLQGTYLQTDTYFNTASDRLKMREVEGEPTAMLIYYDR</sequence>
<accession>X0UF81</accession>